<sequence length="228" mass="25458">MVAPAAMLWSLLRVVEDDIVPATRVGVASGSPLFGAAILSRSNLDVLTVATNNGRLSPLLHGELSCIQKFYTSTFPDPACRPDPRNDTVFVSSHEPCSLCLSALAWAGFAEFYYLFKYEETRDLFGFPDDMGILQDVFRVRGNDTDEQLQQRELYNAENKRFKGRSMEDMVQEEANETERNSLAEKMKSVKGLYTELHATFLEASKANKEAEENAPKPSNCSLDVNKT</sequence>
<evidence type="ECO:0000313" key="3">
    <source>
        <dbReference type="EMBL" id="KAF4509414.1"/>
    </source>
</evidence>
<dbReference type="Gene3D" id="3.40.140.10">
    <property type="entry name" value="Cytidine Deaminase, domain 2"/>
    <property type="match status" value="1"/>
</dbReference>
<dbReference type="EMBL" id="JAAVMX010000004">
    <property type="protein sequence ID" value="KAF4509414.1"/>
    <property type="molecule type" value="Genomic_DNA"/>
</dbReference>
<organism evidence="3 4">
    <name type="scientific">Ophiocordyceps sinensis</name>
    <dbReference type="NCBI Taxonomy" id="72228"/>
    <lineage>
        <taxon>Eukaryota</taxon>
        <taxon>Fungi</taxon>
        <taxon>Dikarya</taxon>
        <taxon>Ascomycota</taxon>
        <taxon>Pezizomycotina</taxon>
        <taxon>Sordariomycetes</taxon>
        <taxon>Hypocreomycetidae</taxon>
        <taxon>Hypocreales</taxon>
        <taxon>Ophiocordycipitaceae</taxon>
        <taxon>Ophiocordyceps</taxon>
    </lineage>
</organism>
<dbReference type="GO" id="GO:0003824">
    <property type="term" value="F:catalytic activity"/>
    <property type="evidence" value="ECO:0007669"/>
    <property type="project" value="InterPro"/>
</dbReference>
<reference evidence="3 4" key="1">
    <citation type="journal article" date="2020" name="Genome Biol. Evol.">
        <title>A new high-quality draft genome assembly of the Chinese cordyceps Ophiocordyceps sinensis.</title>
        <authorList>
            <person name="Shu R."/>
            <person name="Zhang J."/>
            <person name="Meng Q."/>
            <person name="Zhang H."/>
            <person name="Zhou G."/>
            <person name="Li M."/>
            <person name="Wu P."/>
            <person name="Zhao Y."/>
            <person name="Chen C."/>
            <person name="Qin Q."/>
        </authorList>
    </citation>
    <scope>NUCLEOTIDE SEQUENCE [LARGE SCALE GENOMIC DNA]</scope>
    <source>
        <strain evidence="3 4">IOZ07</strain>
    </source>
</reference>
<gene>
    <name evidence="3" type="ORF">G6O67_003590</name>
</gene>
<dbReference type="SUPFAM" id="SSF53927">
    <property type="entry name" value="Cytidine deaminase-like"/>
    <property type="match status" value="1"/>
</dbReference>
<accession>A0A8H4PS22</accession>
<name>A0A8H4PS22_9HYPO</name>
<comment type="caution">
    <text evidence="3">The sequence shown here is derived from an EMBL/GenBank/DDBJ whole genome shotgun (WGS) entry which is preliminary data.</text>
</comment>
<keyword evidence="4" id="KW-1185">Reference proteome</keyword>
<dbReference type="GO" id="GO:0006139">
    <property type="term" value="P:nucleobase-containing compound metabolic process"/>
    <property type="evidence" value="ECO:0007669"/>
    <property type="project" value="UniProtKB-ARBA"/>
</dbReference>
<evidence type="ECO:0000256" key="1">
    <source>
        <dbReference type="SAM" id="MobiDB-lite"/>
    </source>
</evidence>
<dbReference type="OrthoDB" id="9980836at2759"/>
<dbReference type="InterPro" id="IPR016193">
    <property type="entry name" value="Cytidine_deaminase-like"/>
</dbReference>
<dbReference type="Proteomes" id="UP000557566">
    <property type="component" value="Unassembled WGS sequence"/>
</dbReference>
<evidence type="ECO:0000259" key="2">
    <source>
        <dbReference type="Pfam" id="PF00383"/>
    </source>
</evidence>
<proteinExistence type="predicted"/>
<feature type="domain" description="CMP/dCMP-type deaminase" evidence="2">
    <location>
        <begin position="29"/>
        <end position="115"/>
    </location>
</feature>
<feature type="compositionally biased region" description="Polar residues" evidence="1">
    <location>
        <begin position="219"/>
        <end position="228"/>
    </location>
</feature>
<dbReference type="Pfam" id="PF00383">
    <property type="entry name" value="dCMP_cyt_deam_1"/>
    <property type="match status" value="1"/>
</dbReference>
<dbReference type="AlphaFoldDB" id="A0A8H4PS22"/>
<protein>
    <recommendedName>
        <fullName evidence="2">CMP/dCMP-type deaminase domain-containing protein</fullName>
    </recommendedName>
</protein>
<evidence type="ECO:0000313" key="4">
    <source>
        <dbReference type="Proteomes" id="UP000557566"/>
    </source>
</evidence>
<feature type="region of interest" description="Disordered" evidence="1">
    <location>
        <begin position="207"/>
        <end position="228"/>
    </location>
</feature>
<dbReference type="InterPro" id="IPR002125">
    <property type="entry name" value="CMP_dCMP_dom"/>
</dbReference>